<name>A0A3L6G6T4_MAIZE</name>
<reference evidence="11 12" key="1">
    <citation type="journal article" date="2018" name="Nat. Genet.">
        <title>Extensive intraspecific gene order and gene structural variations between Mo17 and other maize genomes.</title>
        <authorList>
            <person name="Sun S."/>
            <person name="Zhou Y."/>
            <person name="Chen J."/>
            <person name="Shi J."/>
            <person name="Zhao H."/>
            <person name="Zhao H."/>
            <person name="Song W."/>
            <person name="Zhang M."/>
            <person name="Cui Y."/>
            <person name="Dong X."/>
            <person name="Liu H."/>
            <person name="Ma X."/>
            <person name="Jiao Y."/>
            <person name="Wang B."/>
            <person name="Wei X."/>
            <person name="Stein J.C."/>
            <person name="Glaubitz J.C."/>
            <person name="Lu F."/>
            <person name="Yu G."/>
            <person name="Liang C."/>
            <person name="Fengler K."/>
            <person name="Li B."/>
            <person name="Rafalski A."/>
            <person name="Schnable P.S."/>
            <person name="Ware D.H."/>
            <person name="Buckler E.S."/>
            <person name="Lai J."/>
        </authorList>
    </citation>
    <scope>NUCLEOTIDE SEQUENCE [LARGE SCALE GENOMIC DNA]</scope>
    <source>
        <strain evidence="12">cv. Missouri 17</strain>
        <tissue evidence="11">Seedling</tissue>
    </source>
</reference>
<evidence type="ECO:0000256" key="3">
    <source>
        <dbReference type="ARBA" id="ARBA00022723"/>
    </source>
</evidence>
<evidence type="ECO:0000256" key="7">
    <source>
        <dbReference type="ARBA" id="ARBA00023242"/>
    </source>
</evidence>
<dbReference type="GO" id="GO:0046983">
    <property type="term" value="F:protein dimerization activity"/>
    <property type="evidence" value="ECO:0007669"/>
    <property type="project" value="InterPro"/>
</dbReference>
<dbReference type="Proteomes" id="UP000251960">
    <property type="component" value="Chromosome 10"/>
</dbReference>
<evidence type="ECO:0000256" key="6">
    <source>
        <dbReference type="ARBA" id="ARBA00023125"/>
    </source>
</evidence>
<organism evidence="11 12">
    <name type="scientific">Zea mays</name>
    <name type="common">Maize</name>
    <dbReference type="NCBI Taxonomy" id="4577"/>
    <lineage>
        <taxon>Eukaryota</taxon>
        <taxon>Viridiplantae</taxon>
        <taxon>Streptophyta</taxon>
        <taxon>Embryophyta</taxon>
        <taxon>Tracheophyta</taxon>
        <taxon>Spermatophyta</taxon>
        <taxon>Magnoliopsida</taxon>
        <taxon>Liliopsida</taxon>
        <taxon>Poales</taxon>
        <taxon>Poaceae</taxon>
        <taxon>PACMAD clade</taxon>
        <taxon>Panicoideae</taxon>
        <taxon>Andropogonodae</taxon>
        <taxon>Andropogoneae</taxon>
        <taxon>Tripsacinae</taxon>
        <taxon>Zea</taxon>
    </lineage>
</organism>
<keyword evidence="6" id="KW-0238">DNA-binding</keyword>
<dbReference type="InterPro" id="IPR036236">
    <property type="entry name" value="Znf_C2H2_sf"/>
</dbReference>
<keyword evidence="5" id="KW-0862">Zinc</keyword>
<dbReference type="SMART" id="SM00614">
    <property type="entry name" value="ZnF_BED"/>
    <property type="match status" value="2"/>
</dbReference>
<dbReference type="GO" id="GO:0008270">
    <property type="term" value="F:zinc ion binding"/>
    <property type="evidence" value="ECO:0007669"/>
    <property type="project" value="UniProtKB-KW"/>
</dbReference>
<comment type="caution">
    <text evidence="11">The sequence shown here is derived from an EMBL/GenBank/DDBJ whole genome shotgun (WGS) entry which is preliminary data.</text>
</comment>
<dbReference type="Pfam" id="PF14372">
    <property type="entry name" value="hAT-like_RNase-H"/>
    <property type="match status" value="1"/>
</dbReference>
<dbReference type="PANTHER" id="PTHR22774">
    <property type="entry name" value="CHOREIN N-TERMINAL DOMAIN-CONTAINING PROTEIN"/>
    <property type="match status" value="1"/>
</dbReference>
<evidence type="ECO:0000256" key="1">
    <source>
        <dbReference type="ARBA" id="ARBA00004123"/>
    </source>
</evidence>
<comment type="subunit">
    <text evidence="2">Homodimer.</text>
</comment>
<sequence length="1996" mass="222319">MESIIARALEYTLKYWLKSFSRDQFKLQGRTAQLSNLDINGDALHASLGLPPALAVDTARVGKLQITLPSLSNVQVEPIEVNIDKLDLVLVEKDDSENLSSPSSTASSPSATKSSGYGYADKIADGMTVQVGIVNLLLETHGGAHRQGDATWSPPLAAITFRDLVLYTTNEKWQVVNLKEARDFSNNKGFIYVFKKLEWQSLSVDLLPHPDMFADARFNSSSSQDDKRDDDGAKRMFFGGERFLEGISGEANITVQRTEQNNPLGLEVQLHITEAVCPALSEPGLRAFLRFMTGVSVCLNRGDIDPKAQQLAEAAGSSLVSIIVDHIFLCIKDTVFVLLTGNFLQDFNCCYTLQYDLFTASISDGECSKNLSCIKVGGMFLRDTFSRPPCTLIQPSMQAVSQEPPPVPDFGQNFCPPIYPFGNQLLDFAAGVPLFSLYCLQTTPSPSPPKFASKTVITCQSIMVTLQEQSCLRIASFLADGVVPNRGAILPESSINSLTFSLKEFDLSVPLDTDEIARCSGTKNTNPQSSFSGARLHVEDLYFCQSPSTKCPLLNLDRDPACFLLWEYQPVDASQMKWATWSSHLSLSLETSSTSNGQRAVSDSNLWKCIELDDIRFEVAMVTADGGPLLDVPPPEGVVRIGVAFQQFKSNTSVEQLFFVLGFYTYFGQVAERISKVSNANKSESVKSSADKSENKLPSDTAVSLTMNNLQLNFLESLSASDVHMPLVQFGGGDLFLKVSHRTLGGAFAVTTNLMWTTVSVNCLEGESAIVCEHGTAVTGEHSILVHGNGHPKMRAVFWVDHRSKHQVKEPQFLDINITHVMPYDIQDMECHSLNVSAKVSGVRLGGGISYTESLLHRFGILGPDGGPGEGLLRGLKDLSSGPLAKLFKSSHLTEKEDERSKIDDHNSKFDLGVPDDLDVSIELRNWLFALEGTEEVGYLFSPRGGDGISREEKCWHSTFRNLHISGKSSDRLKLGGRRKVSPEKAFPVERFTAGIEGLQAIKPRLRDQCTKKGPSNNHEMGRDFNSSSSVGDHGVDVEATMVIGEDEIEGAKWTMDNVKFSVKEPIEAVATKEELEHLVMLCRSEADAMGRITAGILRLLKLDKSLGQGTIEQLRNLGSGGMDNIFSPRRLSRQNSFGSIGTPRTPTMQAIADVMGSKTTLEATISSLQGEISESKAKSMEHHIIQQVGEHEGEEEEDGMGTEAAFEGVHNHDTFRYKHKKRSKVWEEYKPIFLNGKVQFAECLYCHSRMSCKDSNGTSHLWRHQKICPGKRDVVFRRLKDSYFPCVLVNQSEPVTPGDSVNQIISETLDDISSVIPNRFKSKVWREFSPIYVEGKLQAADCVHCRKRLSANKFGGRSHLSRHLQTCQARRGYNNQKGTLYPSSVPDLKSIGQDELSPALANGKVHIAGYSSKHLWSSSSADTSPIVRPIQVSAHQPLPSQDFPSLGKQRTSFTTTTSDIRKVDQGTAYQELARMIVSHGYPLSIVEHEEMRRFVKSLNPMIHADAVSHNDIEGHCCALFEKEKAKLKDQLTLSSRRVSLSASIWTPEGAEPTVNYLCLTAHFIDKNWKVHRMIIKFGMFRSSPTDVERMVHHKEACVPESECGAYNVIWDAIRDWNLDQKILSLTSVGEVRNALSSSKLKEILVEKKCLPIRGKLYDVACVDDVLNTIASKVQQNIIHLVGDMVTEFFVAHTSSSLNQQQLMEVISQMSLKCPQEDAKWWYKFYFRLEVFLHFNKPFPFEEAASPEHVIVAESICKILRTFYRVIEVISASSSPTANMYFNEIWKVRTVLQEEASSEHAEITAMVAEMQETFNEYWQHSYLWLCIPVILDPRFKFGFIEFRLKRAFGLKSASYLSGIRETLQELFNEYCSPVDQPNVRVPKSESFSLDDNDSFEDWDQHLNEQASSQKSTELDNYLADGLVPRKDDFDNLNWWMCHATKYPTLAAIVQDILAMPASAVPSEAAFTSSGPVIPKHHSMLSIKTIEALVCTRDWMR</sequence>
<feature type="domain" description="BED-type" evidence="10">
    <location>
        <begin position="1320"/>
        <end position="1381"/>
    </location>
</feature>
<accession>A0A3L6G6T4</accession>
<feature type="domain" description="BED-type" evidence="10">
    <location>
        <begin position="1221"/>
        <end position="1276"/>
    </location>
</feature>
<keyword evidence="4 8" id="KW-0863">Zinc-finger</keyword>
<protein>
    <submittedName>
        <fullName evidence="11">Zinc finger BED domain-containing protein RICESLEEPER 2</fullName>
    </submittedName>
</protein>
<dbReference type="Pfam" id="PF24917">
    <property type="entry name" value="BLTP3A_B"/>
    <property type="match status" value="1"/>
</dbReference>
<evidence type="ECO:0000256" key="9">
    <source>
        <dbReference type="SAM" id="MobiDB-lite"/>
    </source>
</evidence>
<dbReference type="PROSITE" id="PS50808">
    <property type="entry name" value="ZF_BED"/>
    <property type="match status" value="2"/>
</dbReference>
<dbReference type="ExpressionAtlas" id="A0A3L6G6T4">
    <property type="expression patterns" value="baseline and differential"/>
</dbReference>
<evidence type="ECO:0000256" key="4">
    <source>
        <dbReference type="ARBA" id="ARBA00022771"/>
    </source>
</evidence>
<evidence type="ECO:0000256" key="8">
    <source>
        <dbReference type="PROSITE-ProRule" id="PRU00027"/>
    </source>
</evidence>
<keyword evidence="3" id="KW-0479">Metal-binding</keyword>
<evidence type="ECO:0000259" key="10">
    <source>
        <dbReference type="PROSITE" id="PS50808"/>
    </source>
</evidence>
<dbReference type="GO" id="GO:0003677">
    <property type="term" value="F:DNA binding"/>
    <property type="evidence" value="ECO:0007669"/>
    <property type="project" value="UniProtKB-KW"/>
</dbReference>
<feature type="region of interest" description="Disordered" evidence="9">
    <location>
        <begin position="1013"/>
        <end position="1033"/>
    </location>
</feature>
<dbReference type="SUPFAM" id="SSF57667">
    <property type="entry name" value="beta-beta-alpha zinc fingers"/>
    <property type="match status" value="2"/>
</dbReference>
<comment type="subcellular location">
    <subcellularLocation>
        <location evidence="1">Nucleus</location>
    </subcellularLocation>
</comment>
<keyword evidence="7" id="KW-0539">Nucleus</keyword>
<gene>
    <name evidence="11" type="primary">Os03g0733400_2</name>
    <name evidence="11" type="ORF">Zm00014a_019992</name>
</gene>
<proteinExistence type="predicted"/>
<evidence type="ECO:0000256" key="2">
    <source>
        <dbReference type="ARBA" id="ARBA00011738"/>
    </source>
</evidence>
<dbReference type="InterPro" id="IPR008906">
    <property type="entry name" value="HATC_C_dom"/>
</dbReference>
<dbReference type="SUPFAM" id="SSF53098">
    <property type="entry name" value="Ribonuclease H-like"/>
    <property type="match status" value="1"/>
</dbReference>
<evidence type="ECO:0000313" key="11">
    <source>
        <dbReference type="EMBL" id="PWZ43599.1"/>
    </source>
</evidence>
<dbReference type="EMBL" id="NCVQ01000002">
    <property type="protein sequence ID" value="PWZ43599.1"/>
    <property type="molecule type" value="Genomic_DNA"/>
</dbReference>
<dbReference type="InterPro" id="IPR025525">
    <property type="entry name" value="hAT-like_transposase_RNase-H"/>
</dbReference>
<dbReference type="PANTHER" id="PTHR22774:SF11">
    <property type="entry name" value="CHOREIN N-TERMINAL DOMAIN-CONTAINING PROTEIN"/>
    <property type="match status" value="1"/>
</dbReference>
<evidence type="ECO:0000313" key="12">
    <source>
        <dbReference type="Proteomes" id="UP000251960"/>
    </source>
</evidence>
<dbReference type="Pfam" id="PF05699">
    <property type="entry name" value="Dimer_Tnp_hAT"/>
    <property type="match status" value="1"/>
</dbReference>
<dbReference type="InterPro" id="IPR003656">
    <property type="entry name" value="Znf_BED"/>
</dbReference>
<dbReference type="GO" id="GO:0005634">
    <property type="term" value="C:nucleus"/>
    <property type="evidence" value="ECO:0007669"/>
    <property type="project" value="UniProtKB-SubCell"/>
</dbReference>
<dbReference type="InterPro" id="IPR026728">
    <property type="entry name" value="BLTP3A/B"/>
</dbReference>
<evidence type="ECO:0000256" key="5">
    <source>
        <dbReference type="ARBA" id="ARBA00022833"/>
    </source>
</evidence>
<dbReference type="InterPro" id="IPR012337">
    <property type="entry name" value="RNaseH-like_sf"/>
</dbReference>